<dbReference type="SUPFAM" id="SSF55681">
    <property type="entry name" value="Class II aaRS and biotin synthetases"/>
    <property type="match status" value="1"/>
</dbReference>
<dbReference type="PANTHER" id="PTHR21597:SF0">
    <property type="entry name" value="THO COMPLEX SUBUNIT 2"/>
    <property type="match status" value="1"/>
</dbReference>
<dbReference type="Gene3D" id="3.30.70.380">
    <property type="entry name" value="Ferrodoxin-fold anticodon-binding domain"/>
    <property type="match status" value="1"/>
</dbReference>
<evidence type="ECO:0000256" key="12">
    <source>
        <dbReference type="ARBA" id="ARBA00023128"/>
    </source>
</evidence>
<dbReference type="InterPro" id="IPR002319">
    <property type="entry name" value="Phenylalanyl-tRNA_Synthase"/>
</dbReference>
<dbReference type="InterPro" id="IPR004530">
    <property type="entry name" value="Phe-tRNA-synth_IIc_mito"/>
</dbReference>
<keyword evidence="14" id="KW-0539">Nucleus</keyword>
<dbReference type="InterPro" id="IPR006195">
    <property type="entry name" value="aa-tRNA-synth_II"/>
</dbReference>
<dbReference type="EMBL" id="JABMIG020000021">
    <property type="protein sequence ID" value="KAL3802179.1"/>
    <property type="molecule type" value="Genomic_DNA"/>
</dbReference>
<dbReference type="Pfam" id="PF11732">
    <property type="entry name" value="Thoc2"/>
    <property type="match status" value="1"/>
</dbReference>
<dbReference type="InterPro" id="IPR005121">
    <property type="entry name" value="Fdx_antiC-bd"/>
</dbReference>
<keyword evidence="11" id="KW-0809">Transit peptide</keyword>
<dbReference type="InterPro" id="IPR032302">
    <property type="entry name" value="THOC2_N"/>
</dbReference>
<dbReference type="Pfam" id="PF11262">
    <property type="entry name" value="Tho2"/>
    <property type="match status" value="1"/>
</dbReference>
<evidence type="ECO:0000256" key="15">
    <source>
        <dbReference type="ARBA" id="ARBA00031194"/>
    </source>
</evidence>
<dbReference type="Pfam" id="PF03147">
    <property type="entry name" value="FDX-ACB"/>
    <property type="match status" value="1"/>
</dbReference>
<evidence type="ECO:0000256" key="7">
    <source>
        <dbReference type="ARBA" id="ARBA00022598"/>
    </source>
</evidence>
<feature type="coiled-coil region" evidence="17">
    <location>
        <begin position="1683"/>
        <end position="1710"/>
    </location>
</feature>
<dbReference type="PROSITE" id="PS51447">
    <property type="entry name" value="FDX_ACB"/>
    <property type="match status" value="1"/>
</dbReference>
<evidence type="ECO:0000256" key="4">
    <source>
        <dbReference type="ARBA" id="ARBA00008226"/>
    </source>
</evidence>
<proteinExistence type="inferred from homology"/>
<keyword evidence="9" id="KW-0067">ATP-binding</keyword>
<evidence type="ECO:0000259" key="19">
    <source>
        <dbReference type="PROSITE" id="PS50862"/>
    </source>
</evidence>
<evidence type="ECO:0000256" key="18">
    <source>
        <dbReference type="SAM" id="MobiDB-lite"/>
    </source>
</evidence>
<dbReference type="InterPro" id="IPR036690">
    <property type="entry name" value="Fdx_antiC-bd_sf"/>
</dbReference>
<evidence type="ECO:0000313" key="22">
    <source>
        <dbReference type="Proteomes" id="UP001516023"/>
    </source>
</evidence>
<gene>
    <name evidence="21" type="ORF">HJC23_001723</name>
</gene>
<dbReference type="NCBIfam" id="TIGR00469">
    <property type="entry name" value="pheS_mito"/>
    <property type="match status" value="1"/>
</dbReference>
<evidence type="ECO:0000256" key="14">
    <source>
        <dbReference type="ARBA" id="ARBA00023242"/>
    </source>
</evidence>
<dbReference type="GO" id="GO:0005759">
    <property type="term" value="C:mitochondrial matrix"/>
    <property type="evidence" value="ECO:0007669"/>
    <property type="project" value="UniProtKB-SubCell"/>
</dbReference>
<evidence type="ECO:0000256" key="16">
    <source>
        <dbReference type="ARBA" id="ARBA00049255"/>
    </source>
</evidence>
<comment type="catalytic activity">
    <reaction evidence="16">
        <text>tRNA(Phe) + L-phenylalanine + ATP = L-phenylalanyl-tRNA(Phe) + AMP + diphosphate + H(+)</text>
        <dbReference type="Rhea" id="RHEA:19413"/>
        <dbReference type="Rhea" id="RHEA-COMP:9668"/>
        <dbReference type="Rhea" id="RHEA-COMP:9699"/>
        <dbReference type="ChEBI" id="CHEBI:15378"/>
        <dbReference type="ChEBI" id="CHEBI:30616"/>
        <dbReference type="ChEBI" id="CHEBI:33019"/>
        <dbReference type="ChEBI" id="CHEBI:58095"/>
        <dbReference type="ChEBI" id="CHEBI:78442"/>
        <dbReference type="ChEBI" id="CHEBI:78531"/>
        <dbReference type="ChEBI" id="CHEBI:456215"/>
        <dbReference type="EC" id="6.1.1.20"/>
    </reaction>
</comment>
<dbReference type="GO" id="GO:0005524">
    <property type="term" value="F:ATP binding"/>
    <property type="evidence" value="ECO:0007669"/>
    <property type="project" value="UniProtKB-KW"/>
</dbReference>
<evidence type="ECO:0000256" key="9">
    <source>
        <dbReference type="ARBA" id="ARBA00022840"/>
    </source>
</evidence>
<dbReference type="SMART" id="SM00896">
    <property type="entry name" value="FDX-ACB"/>
    <property type="match status" value="1"/>
</dbReference>
<evidence type="ECO:0000256" key="3">
    <source>
        <dbReference type="ARBA" id="ARBA00007857"/>
    </source>
</evidence>
<feature type="compositionally biased region" description="Basic and acidic residues" evidence="18">
    <location>
        <begin position="2036"/>
        <end position="2076"/>
    </location>
</feature>
<dbReference type="CDD" id="cd00496">
    <property type="entry name" value="PheRS_alpha_core"/>
    <property type="match status" value="1"/>
</dbReference>
<feature type="compositionally biased region" description="Basic and acidic residues" evidence="18">
    <location>
        <begin position="2162"/>
        <end position="2175"/>
    </location>
</feature>
<evidence type="ECO:0000313" key="21">
    <source>
        <dbReference type="EMBL" id="KAL3802179.1"/>
    </source>
</evidence>
<feature type="compositionally biased region" description="Basic and acidic residues" evidence="18">
    <location>
        <begin position="2102"/>
        <end position="2115"/>
    </location>
</feature>
<dbReference type="Pfam" id="PF16134">
    <property type="entry name" value="THOC2_N"/>
    <property type="match status" value="2"/>
</dbReference>
<feature type="compositionally biased region" description="Low complexity" evidence="18">
    <location>
        <begin position="27"/>
        <end position="53"/>
    </location>
</feature>
<feature type="region of interest" description="Disordered" evidence="18">
    <location>
        <begin position="26"/>
        <end position="65"/>
    </location>
</feature>
<keyword evidence="10" id="KW-0648">Protein biosynthesis</keyword>
<feature type="region of interest" description="Disordered" evidence="18">
    <location>
        <begin position="701"/>
        <end position="722"/>
    </location>
</feature>
<dbReference type="FunFam" id="3.30.70.380:FF:000002">
    <property type="entry name" value="phenylalanine--tRNA ligase, mitochondrial"/>
    <property type="match status" value="1"/>
</dbReference>
<evidence type="ECO:0000256" key="5">
    <source>
        <dbReference type="ARBA" id="ARBA00012814"/>
    </source>
</evidence>
<evidence type="ECO:0000256" key="13">
    <source>
        <dbReference type="ARBA" id="ARBA00023146"/>
    </source>
</evidence>
<protein>
    <recommendedName>
        <fullName evidence="6">THO complex subunit 2</fullName>
        <ecNumber evidence="5">6.1.1.20</ecNumber>
    </recommendedName>
    <alternativeName>
        <fullName evidence="15">Phenylalanyl-tRNA synthetase</fullName>
    </alternativeName>
</protein>
<keyword evidence="13" id="KW-0030">Aminoacyl-tRNA synthetase</keyword>
<organism evidence="21 22">
    <name type="scientific">Cyclotella cryptica</name>
    <dbReference type="NCBI Taxonomy" id="29204"/>
    <lineage>
        <taxon>Eukaryota</taxon>
        <taxon>Sar</taxon>
        <taxon>Stramenopiles</taxon>
        <taxon>Ochrophyta</taxon>
        <taxon>Bacillariophyta</taxon>
        <taxon>Coscinodiscophyceae</taxon>
        <taxon>Thalassiosirophycidae</taxon>
        <taxon>Stephanodiscales</taxon>
        <taxon>Stephanodiscaceae</taxon>
        <taxon>Cyclotella</taxon>
    </lineage>
</organism>
<comment type="similarity">
    <text evidence="4">Belongs to the class-II aminoacyl-tRNA synthetase family.</text>
</comment>
<dbReference type="GO" id="GO:0004826">
    <property type="term" value="F:phenylalanine-tRNA ligase activity"/>
    <property type="evidence" value="ECO:0007669"/>
    <property type="project" value="UniProtKB-EC"/>
</dbReference>
<comment type="caution">
    <text evidence="21">The sequence shown here is derived from an EMBL/GenBank/DDBJ whole genome shotgun (WGS) entry which is preliminary data.</text>
</comment>
<sequence>MCKTVRFPTAAILSTRLDGNARIQCVSSRNTSSNSTESSPSKPTSRSSSTASSHPPLLGKYADPSRYLTSHPANNITPHIASLVGRDLHLRPSHPIGIIRSKIQQYFTSLNNDETTYQIFDAEDPIVTTQQCFDDLLIPPHHPGRAPSDTYYLTESTLLRTHTSAHQSQHLRSGVDAFLCCGDVYRRDEIDATHYPAFHQMEGVKLMPPRLLVEMENGWTGREWLESPECRLVESDLKCTLEGLMDHLFGPTEKRWNDDYFPFTQPSFELEIFHNDEWMEVLGCGVIHEEVLRLSNRADRRGWAFGLGLERLAMILFKIPDIRLFWTQDERFHSQFKEGSIVEFRPYSKYPPVFKDIAFWTGDNNAKKEEDFVENDFFDLVRSIAGDLVERIELIDSFTHPKTGRSSRCYRISYRSMDRNLTNEEIDELQFKLRDACALLGCEVWHVPEAPPAADRVSSWLQKVSKRVRIIHPLYAGVMFMWAIRRKNTVVGPRSITDTNITTYFTTDYNTVRRYHTTHFTQACQAETSRQSSSPTTTTMSTPLPTLDECTSILSNILSHSDRSTSLTSWRKTIHRSLAHACLDEESNVESSSTQLADSTARLLGDALHWYLTQPGDSRLPSGEDDVIGAVVESIWLVGCLLDDSSPGYKCLIDIVSRLTQRRVVNDPNDQEERPLLPPELLQTSLEFSLLQDANLLPAASTTTAPSKQPVKKKDDATPSTIGPALASAKQKYMKVNANLYYRQHKFNIFAEESEGWAKLLGFLVRAGPRFLVEDGTEEGETEHVRSLIGAFDLDPNRVLDVALDALEWELNGVILKHVRGVSTTTNTTNTTTTTAATSFADMRNMDENALWGLGAIRSCVRKFNENSRISSLLSIIRELDGTNSEGRAVAHLLGFKYRSYYHRAMAAKSPSAANAAAAAAVPGVGNIYPPSLFVSTAFLSLHGVVDVHALLPHLLPLAEKEKKSMMDMYQTFCVETVSRLKKMGVISLNAKSSNRDETSAASSDERTSDPFPNDPIVGIFRALLAVMGNWDDAVGFLAHASLSGFADVVSTGDVSKLKKAMNSVALAACSLSDVVALDVCAWVSCVVEGVLGDHDKASRPVLLPSGQCSWEVDRDSPLEDLSAVLLAPLSCLVGSGKIRLSQQLYMKLCGLYRSKLAAMQRTEDDSTREVDESSIDGNTFAVLSTCLVPSLSLFPSDPSLPRELWSVLQLLPYIIRYKLYASWRSPSLEKGALRSMSAQDVKAGNFPKPLHCIESEIQTGIETRSIVKRISKDNIKEKGPDLSKASHNNPLVVFSYILNQIESYDNMILMMVDTFQFVTALGLDVIGYCLLLSLGGGDDGSGKRSRTKVGGLNTEQWLTSLETLTGAFYKRFPDVELRGLLFYLVERLKAGEASELGVLRSLIKTAGGYGFVDYDSTSALSELQLDGRCGSRLLKLETSSFGVIDDVNPRASRTLRNVLQRGDLGVIMLILLSQIRQQILYSKSESKEHIKVIGSMYDNCESVLCLLLEYVSDSSDDLPTGPSTKEKFANSMPPLGSLCDTFGLDTATAWMLIRPLVRKSMFYMDDKKLVGKSSTGEPPAFLKPFTPTPEMTRSYRNLLPECAWKHISPALFEAFFSFSIYDIQCPTERYNIEINRLKKDVERLTQLQKGGSEARGHIAAMAAAAAAAGGNEDAIRRATKFTETHEIELDRLKRNVEQLSKDFLRQQKRCDLVRAKLEAQKDSLINPSDTEEEGSGGNFASAFLTFCIYPRALSSPEDSLFCAHFVKLLHKMKLPSFPTIQLIDSIVNAATGSFYCITEDEAGNLAIFLHEIWKSVNSWRYDNDSFASELKDTPGSRVTKFFALEKNIDPSISNGITHDDYKAIYSQWHLKIGSAAIGCLNSSEYMHTRSALIVLSRIVLVYPTQPTVGEKILDTLASLQKDESRPDIRATAQGYASQLMKARDEGMWKEENIAVTKARQEREQMKVEERRKKLAQQHEEMKKESEMISRELGDNTWRRGGRDDNRGRPWGNDTRTNNQMGPPLNPHGATFTPREGGEIRELNSTTQRRDGHDHSRPIDSRRAGPDRDMWERDRSSVQASGRHVDTRGYSSRPTSHAGPSDAHDNRRHGDDAGGPRRKRSRSPEPGEDTERDNSMQKRFKQVARSNSPPRGSRNAESQQSSRDRRDRRSGTGRH</sequence>
<dbReference type="PROSITE" id="PS50862">
    <property type="entry name" value="AA_TRNA_LIGASE_II"/>
    <property type="match status" value="1"/>
</dbReference>
<comment type="similarity">
    <text evidence="3">Belongs to the THOC2 family.</text>
</comment>
<evidence type="ECO:0000256" key="10">
    <source>
        <dbReference type="ARBA" id="ARBA00022917"/>
    </source>
</evidence>
<feature type="compositionally biased region" description="Basic and acidic residues" evidence="18">
    <location>
        <begin position="1960"/>
        <end position="2008"/>
    </location>
</feature>
<evidence type="ECO:0000256" key="11">
    <source>
        <dbReference type="ARBA" id="ARBA00022946"/>
    </source>
</evidence>
<evidence type="ECO:0000259" key="20">
    <source>
        <dbReference type="PROSITE" id="PS51447"/>
    </source>
</evidence>
<dbReference type="InterPro" id="IPR045864">
    <property type="entry name" value="aa-tRNA-synth_II/BPL/LPL"/>
</dbReference>
<dbReference type="SUPFAM" id="SSF54991">
    <property type="entry name" value="Anticodon-binding domain of PheRS"/>
    <property type="match status" value="1"/>
</dbReference>
<feature type="domain" description="Aminoacyl-transfer RNA synthetases class-II family profile" evidence="19">
    <location>
        <begin position="182"/>
        <end position="346"/>
    </location>
</feature>
<evidence type="ECO:0000256" key="8">
    <source>
        <dbReference type="ARBA" id="ARBA00022741"/>
    </source>
</evidence>
<dbReference type="GO" id="GO:0005634">
    <property type="term" value="C:nucleus"/>
    <property type="evidence" value="ECO:0007669"/>
    <property type="project" value="UniProtKB-SubCell"/>
</dbReference>
<feature type="domain" description="FDX-ACB" evidence="20">
    <location>
        <begin position="348"/>
        <end position="445"/>
    </location>
</feature>
<comment type="subcellular location">
    <subcellularLocation>
        <location evidence="2">Mitochondrion matrix</location>
    </subcellularLocation>
    <subcellularLocation>
        <location evidence="1">Nucleus</location>
    </subcellularLocation>
</comment>
<dbReference type="InterPro" id="IPR021726">
    <property type="entry name" value="THO_THOC2_N"/>
</dbReference>
<accession>A0ABD3QP45</accession>
<keyword evidence="7" id="KW-0436">Ligase</keyword>
<evidence type="ECO:0000256" key="6">
    <source>
        <dbReference type="ARBA" id="ARBA00019596"/>
    </source>
</evidence>
<keyword evidence="17" id="KW-0175">Coiled coil</keyword>
<dbReference type="EC" id="6.1.1.20" evidence="5"/>
<reference evidence="21 22" key="1">
    <citation type="journal article" date="2020" name="G3 (Bethesda)">
        <title>Improved Reference Genome for Cyclotella cryptica CCMP332, a Model for Cell Wall Morphogenesis, Salinity Adaptation, and Lipid Production in Diatoms (Bacillariophyta).</title>
        <authorList>
            <person name="Roberts W.R."/>
            <person name="Downey K.M."/>
            <person name="Ruck E.C."/>
            <person name="Traller J.C."/>
            <person name="Alverson A.J."/>
        </authorList>
    </citation>
    <scope>NUCLEOTIDE SEQUENCE [LARGE SCALE GENOMIC DNA]</scope>
    <source>
        <strain evidence="21 22">CCMP332</strain>
    </source>
</reference>
<evidence type="ECO:0000256" key="2">
    <source>
        <dbReference type="ARBA" id="ARBA00004305"/>
    </source>
</evidence>
<dbReference type="GO" id="GO:0006412">
    <property type="term" value="P:translation"/>
    <property type="evidence" value="ECO:0007669"/>
    <property type="project" value="UniProtKB-KW"/>
</dbReference>
<evidence type="ECO:0000256" key="1">
    <source>
        <dbReference type="ARBA" id="ARBA00004123"/>
    </source>
</evidence>
<dbReference type="Gene3D" id="3.30.930.10">
    <property type="entry name" value="Bira Bifunctional Protein, Domain 2"/>
    <property type="match status" value="1"/>
</dbReference>
<name>A0ABD3QP45_9STRA</name>
<keyword evidence="12" id="KW-0496">Mitochondrion</keyword>
<dbReference type="Proteomes" id="UP001516023">
    <property type="component" value="Unassembled WGS sequence"/>
</dbReference>
<feature type="region of interest" description="Disordered" evidence="18">
    <location>
        <begin position="1960"/>
        <end position="2175"/>
    </location>
</feature>
<keyword evidence="8" id="KW-0547">Nucleotide-binding</keyword>
<dbReference type="PANTHER" id="PTHR21597">
    <property type="entry name" value="THO2 PROTEIN"/>
    <property type="match status" value="1"/>
</dbReference>
<dbReference type="InterPro" id="IPR021418">
    <property type="entry name" value="THO_THOC2_C"/>
</dbReference>
<evidence type="ECO:0000256" key="17">
    <source>
        <dbReference type="SAM" id="Coils"/>
    </source>
</evidence>
<dbReference type="InterPro" id="IPR040007">
    <property type="entry name" value="Tho2"/>
</dbReference>
<keyword evidence="22" id="KW-1185">Reference proteome</keyword>
<dbReference type="Pfam" id="PF01409">
    <property type="entry name" value="tRNA-synt_2d"/>
    <property type="match status" value="2"/>
</dbReference>